<dbReference type="eggNOG" id="ENOG502RNQK">
    <property type="taxonomic scope" value="Eukaryota"/>
</dbReference>
<protein>
    <submittedName>
        <fullName evidence="2">Uncharacterized protein</fullName>
    </submittedName>
</protein>
<evidence type="ECO:0000313" key="2">
    <source>
        <dbReference type="EMBL" id="EEP77189.1"/>
    </source>
</evidence>
<evidence type="ECO:0000313" key="3">
    <source>
        <dbReference type="Proteomes" id="UP000002058"/>
    </source>
</evidence>
<reference evidence="3" key="1">
    <citation type="journal article" date="2009" name="Genome Res.">
        <title>Comparative genomic analyses of the human fungal pathogens Coccidioides and their relatives.</title>
        <authorList>
            <person name="Sharpton T.J."/>
            <person name="Stajich J.E."/>
            <person name="Rounsley S.D."/>
            <person name="Gardner M.J."/>
            <person name="Wortman J.R."/>
            <person name="Jordar V.S."/>
            <person name="Maiti R."/>
            <person name="Kodira C.D."/>
            <person name="Neafsey D.E."/>
            <person name="Zeng Q."/>
            <person name="Hung C.-Y."/>
            <person name="McMahan C."/>
            <person name="Muszewska A."/>
            <person name="Grynberg M."/>
            <person name="Mandel M.A."/>
            <person name="Kellner E.M."/>
            <person name="Barker B.M."/>
            <person name="Galgiani J.N."/>
            <person name="Orbach M.J."/>
            <person name="Kirkland T.N."/>
            <person name="Cole G.T."/>
            <person name="Henn M.R."/>
            <person name="Birren B.W."/>
            <person name="Taylor J.W."/>
        </authorList>
    </citation>
    <scope>NUCLEOTIDE SEQUENCE [LARGE SCALE GENOMIC DNA]</scope>
    <source>
        <strain evidence="3">UAMH 1704</strain>
    </source>
</reference>
<gene>
    <name evidence="2" type="ORF">UREG_02038</name>
</gene>
<accession>C4JK81</accession>
<proteinExistence type="predicted"/>
<dbReference type="OrthoDB" id="4161285at2759"/>
<dbReference type="InParanoid" id="C4JK81"/>
<dbReference type="KEGG" id="ure:UREG_02038"/>
<evidence type="ECO:0000256" key="1">
    <source>
        <dbReference type="SAM" id="MobiDB-lite"/>
    </source>
</evidence>
<dbReference type="RefSeq" id="XP_002542522.1">
    <property type="nucleotide sequence ID" value="XM_002542476.1"/>
</dbReference>
<feature type="compositionally biased region" description="Pro residues" evidence="1">
    <location>
        <begin position="1"/>
        <end position="20"/>
    </location>
</feature>
<feature type="region of interest" description="Disordered" evidence="1">
    <location>
        <begin position="1"/>
        <end position="25"/>
    </location>
</feature>
<dbReference type="HOGENOM" id="CLU_1526305_0_0_1"/>
<name>C4JK81_UNCRE</name>
<dbReference type="EMBL" id="CH476615">
    <property type="protein sequence ID" value="EEP77189.1"/>
    <property type="molecule type" value="Genomic_DNA"/>
</dbReference>
<organism evidence="2 3">
    <name type="scientific">Uncinocarpus reesii (strain UAMH 1704)</name>
    <dbReference type="NCBI Taxonomy" id="336963"/>
    <lineage>
        <taxon>Eukaryota</taxon>
        <taxon>Fungi</taxon>
        <taxon>Dikarya</taxon>
        <taxon>Ascomycota</taxon>
        <taxon>Pezizomycotina</taxon>
        <taxon>Eurotiomycetes</taxon>
        <taxon>Eurotiomycetidae</taxon>
        <taxon>Onygenales</taxon>
        <taxon>Onygenaceae</taxon>
        <taxon>Uncinocarpus</taxon>
    </lineage>
</organism>
<dbReference type="Proteomes" id="UP000002058">
    <property type="component" value="Unassembled WGS sequence"/>
</dbReference>
<dbReference type="VEuPathDB" id="FungiDB:UREG_02038"/>
<dbReference type="GeneID" id="8440475"/>
<dbReference type="AlphaFoldDB" id="C4JK81"/>
<sequence>MNQLPPSPPPEPRSEPPQPVPLTAVSRTTPIHELLPDIRIPASPLPPHRYDPVTCTPLDIIQLRSELQQLRKEYTTSVAALKAQTEAAKEPGNDDDMHHITQFQNRFLKEIPELPLRICGAPLAPYMQSRLALGEGYGRITYDSLSIATRFLNEFAGTQYLIQPIIFEQPSIVEWY</sequence>
<keyword evidence="3" id="KW-1185">Reference proteome</keyword>